<sequence length="99" mass="11186">MITKLFDQVVGELSSAKCNIRCDDLARQLTRLGFEVREGKRGGHRVFVHGGLSDFTSGSFNCGHGRNPEIKPAYITNVLRILHVHKAEILIYLEKRNVH</sequence>
<dbReference type="STRING" id="1860102.ACCAA_180027"/>
<reference evidence="1 2" key="1">
    <citation type="submission" date="2016-06" db="EMBL/GenBank/DDBJ databases">
        <authorList>
            <person name="Kjaerup R.B."/>
            <person name="Dalgaard T.S."/>
            <person name="Juul-Madsen H.R."/>
        </authorList>
    </citation>
    <scope>NUCLEOTIDE SEQUENCE [LARGE SCALE GENOMIC DNA]</scope>
    <source>
        <strain evidence="1">3</strain>
    </source>
</reference>
<gene>
    <name evidence="1" type="ORF">ACCAA_180027</name>
</gene>
<dbReference type="AlphaFoldDB" id="A0A1A8XHS0"/>
<name>A0A1A8XHS0_9PROT</name>
<organism evidence="1 2">
    <name type="scientific">Candidatus Accumulibacter aalborgensis</name>
    <dbReference type="NCBI Taxonomy" id="1860102"/>
    <lineage>
        <taxon>Bacteria</taxon>
        <taxon>Pseudomonadati</taxon>
        <taxon>Pseudomonadota</taxon>
        <taxon>Betaproteobacteria</taxon>
        <taxon>Candidatus Accumulibacter</taxon>
    </lineage>
</organism>
<dbReference type="SUPFAM" id="SSF54786">
    <property type="entry name" value="YcfA/nrd intein domain"/>
    <property type="match status" value="1"/>
</dbReference>
<dbReference type="RefSeq" id="WP_186406148.1">
    <property type="nucleotide sequence ID" value="NZ_FLQX01000090.1"/>
</dbReference>
<dbReference type="EMBL" id="FLQX01000090">
    <property type="protein sequence ID" value="SBT04734.1"/>
    <property type="molecule type" value="Genomic_DNA"/>
</dbReference>
<evidence type="ECO:0000313" key="2">
    <source>
        <dbReference type="Proteomes" id="UP000199169"/>
    </source>
</evidence>
<protein>
    <recommendedName>
        <fullName evidence="3">YcfA family protein</fullName>
    </recommendedName>
</protein>
<proteinExistence type="predicted"/>
<evidence type="ECO:0008006" key="3">
    <source>
        <dbReference type="Google" id="ProtNLM"/>
    </source>
</evidence>
<keyword evidence="2" id="KW-1185">Reference proteome</keyword>
<dbReference type="Proteomes" id="UP000199169">
    <property type="component" value="Unassembled WGS sequence"/>
</dbReference>
<accession>A0A1A8XHS0</accession>
<evidence type="ECO:0000313" key="1">
    <source>
        <dbReference type="EMBL" id="SBT04734.1"/>
    </source>
</evidence>